<dbReference type="InterPro" id="IPR036388">
    <property type="entry name" value="WH-like_DNA-bd_sf"/>
</dbReference>
<feature type="domain" description="HTH arsR-type" evidence="4">
    <location>
        <begin position="1"/>
        <end position="90"/>
    </location>
</feature>
<sequence>MNGVIQTLSALAEPNRLAIVELLRDGPRSVGDIVDRLGLSQPLVSKHLKVLSDVAIVDRRVDGKRRIYGLEQSRFAELDRWLDTFASLWDDRLDRLQAHLDRTEATS</sequence>
<dbReference type="InterPro" id="IPR036390">
    <property type="entry name" value="WH_DNA-bd_sf"/>
</dbReference>
<dbReference type="Proteomes" id="UP001500326">
    <property type="component" value="Unassembled WGS sequence"/>
</dbReference>
<dbReference type="Pfam" id="PF01022">
    <property type="entry name" value="HTH_5"/>
    <property type="match status" value="1"/>
</dbReference>
<comment type="caution">
    <text evidence="5">The sequence shown here is derived from an EMBL/GenBank/DDBJ whole genome shotgun (WGS) entry which is preliminary data.</text>
</comment>
<dbReference type="PANTHER" id="PTHR33154:SF33">
    <property type="entry name" value="TRANSCRIPTIONAL REPRESSOR SDPR"/>
    <property type="match status" value="1"/>
</dbReference>
<dbReference type="PRINTS" id="PR00778">
    <property type="entry name" value="HTHARSR"/>
</dbReference>
<reference evidence="5 6" key="1">
    <citation type="journal article" date="2019" name="Int. J. Syst. Evol. Microbiol.">
        <title>The Global Catalogue of Microorganisms (GCM) 10K type strain sequencing project: providing services to taxonomists for standard genome sequencing and annotation.</title>
        <authorList>
            <consortium name="The Broad Institute Genomics Platform"/>
            <consortium name="The Broad Institute Genome Sequencing Center for Infectious Disease"/>
            <person name="Wu L."/>
            <person name="Ma J."/>
        </authorList>
    </citation>
    <scope>NUCLEOTIDE SEQUENCE [LARGE SCALE GENOMIC DNA]</scope>
    <source>
        <strain evidence="5 6">JCM 14902</strain>
    </source>
</reference>
<keyword evidence="6" id="KW-1185">Reference proteome</keyword>
<keyword evidence="1" id="KW-0805">Transcription regulation</keyword>
<dbReference type="InterPro" id="IPR001845">
    <property type="entry name" value="HTH_ArsR_DNA-bd_dom"/>
</dbReference>
<dbReference type="SMART" id="SM00418">
    <property type="entry name" value="HTH_ARSR"/>
    <property type="match status" value="1"/>
</dbReference>
<dbReference type="NCBIfam" id="NF033788">
    <property type="entry name" value="HTH_metalloreg"/>
    <property type="match status" value="1"/>
</dbReference>
<evidence type="ECO:0000259" key="4">
    <source>
        <dbReference type="PROSITE" id="PS50987"/>
    </source>
</evidence>
<dbReference type="CDD" id="cd00090">
    <property type="entry name" value="HTH_ARSR"/>
    <property type="match status" value="1"/>
</dbReference>
<evidence type="ECO:0000256" key="1">
    <source>
        <dbReference type="ARBA" id="ARBA00023015"/>
    </source>
</evidence>
<keyword evidence="3" id="KW-0804">Transcription</keyword>
<dbReference type="InterPro" id="IPR051081">
    <property type="entry name" value="HTH_MetalResp_TranReg"/>
</dbReference>
<evidence type="ECO:0000256" key="2">
    <source>
        <dbReference type="ARBA" id="ARBA00023125"/>
    </source>
</evidence>
<dbReference type="SUPFAM" id="SSF46785">
    <property type="entry name" value="Winged helix' DNA-binding domain"/>
    <property type="match status" value="1"/>
</dbReference>
<dbReference type="Gene3D" id="1.10.10.10">
    <property type="entry name" value="Winged helix-like DNA-binding domain superfamily/Winged helix DNA-binding domain"/>
    <property type="match status" value="1"/>
</dbReference>
<name>A0ABN2SB62_9MICO</name>
<protein>
    <submittedName>
        <fullName evidence="5">Metalloregulator ArsR/SmtB family transcription factor</fullName>
    </submittedName>
</protein>
<dbReference type="PROSITE" id="PS50987">
    <property type="entry name" value="HTH_ARSR_2"/>
    <property type="match status" value="1"/>
</dbReference>
<proteinExistence type="predicted"/>
<dbReference type="EMBL" id="BAAAOH010000001">
    <property type="protein sequence ID" value="GAA1983619.1"/>
    <property type="molecule type" value="Genomic_DNA"/>
</dbReference>
<evidence type="ECO:0000256" key="3">
    <source>
        <dbReference type="ARBA" id="ARBA00023163"/>
    </source>
</evidence>
<keyword evidence="2" id="KW-0238">DNA-binding</keyword>
<accession>A0ABN2SB62</accession>
<organism evidence="5 6">
    <name type="scientific">Microbacterium pumilum</name>
    <dbReference type="NCBI Taxonomy" id="344165"/>
    <lineage>
        <taxon>Bacteria</taxon>
        <taxon>Bacillati</taxon>
        <taxon>Actinomycetota</taxon>
        <taxon>Actinomycetes</taxon>
        <taxon>Micrococcales</taxon>
        <taxon>Microbacteriaceae</taxon>
        <taxon>Microbacterium</taxon>
    </lineage>
</organism>
<evidence type="ECO:0000313" key="5">
    <source>
        <dbReference type="EMBL" id="GAA1983619.1"/>
    </source>
</evidence>
<dbReference type="PANTHER" id="PTHR33154">
    <property type="entry name" value="TRANSCRIPTIONAL REGULATOR, ARSR FAMILY"/>
    <property type="match status" value="1"/>
</dbReference>
<evidence type="ECO:0000313" key="6">
    <source>
        <dbReference type="Proteomes" id="UP001500326"/>
    </source>
</evidence>
<gene>
    <name evidence="5" type="ORF">GCM10009777_16880</name>
</gene>
<dbReference type="InterPro" id="IPR011991">
    <property type="entry name" value="ArsR-like_HTH"/>
</dbReference>